<keyword evidence="2" id="KW-1185">Reference proteome</keyword>
<name>A0A836H6I7_9TRYP</name>
<dbReference type="AlphaFoldDB" id="A0A836H6I7"/>
<dbReference type="GeneID" id="92362077"/>
<comment type="caution">
    <text evidence="1">The sequence shown here is derived from an EMBL/GenBank/DDBJ whole genome shotgun (WGS) entry which is preliminary data.</text>
</comment>
<accession>A0A836H6I7</accession>
<evidence type="ECO:0000313" key="1">
    <source>
        <dbReference type="EMBL" id="KAG5480452.1"/>
    </source>
</evidence>
<evidence type="ECO:0000313" key="2">
    <source>
        <dbReference type="Proteomes" id="UP000674143"/>
    </source>
</evidence>
<sequence>MFILLPSCGRYTFEQRSLDGEAILHGGKEETHPNCGRCGACQTAGEESKEAPKDLRCLVMLLAPSRALLQQAGDTAAALYWMRRIASRVPASGLSGSQLQALLEDEFPSFSPSEVGAVTLKEAVLRFPQLLSVEDCNHLQAKWHVRPAHVPEGQERSASSSPKSAEMYALPMMKLQQFCAKRARLHHNTYMPLEYVLGKVSIHDVNIVEAVLSNPDAALEVQAGVRIKPKRTPRAVVAFVDGDALPAVAVDEMCNELNVVKGSSIVTIVRQSCSHALSAVDIVCPSVIPTYLSIEKHAHELRLRRPNVRHDIVYMCAASQFNTYAGHVALLNDFPDADVYVCCPSMITLVKPKKVIPFE</sequence>
<reference evidence="1 2" key="1">
    <citation type="submission" date="2021-02" db="EMBL/GenBank/DDBJ databases">
        <title>Leishmania (Mundinia) orientalis Genome sequencing and assembly.</title>
        <authorList>
            <person name="Almutairi H."/>
            <person name="Gatherer D."/>
        </authorList>
    </citation>
    <scope>NUCLEOTIDE SEQUENCE [LARGE SCALE GENOMIC DNA]</scope>
    <source>
        <strain evidence="1">LSCM4</strain>
    </source>
</reference>
<dbReference type="EMBL" id="JAFHLR010000020">
    <property type="protein sequence ID" value="KAG5480452.1"/>
    <property type="molecule type" value="Genomic_DNA"/>
</dbReference>
<gene>
    <name evidence="1" type="ORF">LSCM4_06219</name>
</gene>
<proteinExistence type="predicted"/>
<organism evidence="1 2">
    <name type="scientific">Leishmania orientalis</name>
    <dbReference type="NCBI Taxonomy" id="2249476"/>
    <lineage>
        <taxon>Eukaryota</taxon>
        <taxon>Discoba</taxon>
        <taxon>Euglenozoa</taxon>
        <taxon>Kinetoplastea</taxon>
        <taxon>Metakinetoplastina</taxon>
        <taxon>Trypanosomatida</taxon>
        <taxon>Trypanosomatidae</taxon>
        <taxon>Leishmaniinae</taxon>
        <taxon>Leishmania</taxon>
    </lineage>
</organism>
<dbReference type="RefSeq" id="XP_067063783.1">
    <property type="nucleotide sequence ID" value="XM_067208143.1"/>
</dbReference>
<dbReference type="KEGG" id="loi:92362077"/>
<dbReference type="Proteomes" id="UP000674143">
    <property type="component" value="Chromosome 20"/>
</dbReference>
<protein>
    <submittedName>
        <fullName evidence="1">Uncharacterized protein</fullName>
    </submittedName>
</protein>